<evidence type="ECO:0000313" key="11">
    <source>
        <dbReference type="EMBL" id="EAC7479841.1"/>
    </source>
</evidence>
<evidence type="ECO:0000313" key="43">
    <source>
        <dbReference type="Proteomes" id="UP000528151"/>
    </source>
</evidence>
<dbReference type="Proteomes" id="UP000379076">
    <property type="component" value="Unassembled WGS sequence"/>
</dbReference>
<evidence type="ECO:0000313" key="24">
    <source>
        <dbReference type="EMBL" id="ECY9783352.1"/>
    </source>
</evidence>
<dbReference type="KEGG" id="lmok:CQ02_11140"/>
<evidence type="ECO:0000313" key="32">
    <source>
        <dbReference type="Proteomes" id="UP000336166"/>
    </source>
</evidence>
<evidence type="ECO:0000259" key="9">
    <source>
        <dbReference type="Pfam" id="PF13303"/>
    </source>
</evidence>
<dbReference type="AlphaFoldDB" id="A0A0B8RGP1"/>
<reference evidence="19 48" key="6">
    <citation type="submission" date="2019-04" db="EMBL/GenBank/DDBJ databases">
        <authorList>
            <consortium name="GenomeTrakr network: Whole genome sequencing for foodborne pathogen traceback"/>
        </authorList>
    </citation>
    <scope>NUCLEOTIDE SEQUENCE [LARGE SCALE GENOMIC DNA]</scope>
    <source>
        <strain evidence="19 48">CFSAN004300</strain>
    </source>
</reference>
<evidence type="ECO:0000313" key="18">
    <source>
        <dbReference type="EMBL" id="EAG4461860.1"/>
    </source>
</evidence>
<keyword evidence="7 8" id="KW-0472">Membrane</keyword>
<dbReference type="EMBL" id="AAASLB010000004">
    <property type="protein sequence ID" value="EAE4942123.1"/>
    <property type="molecule type" value="Genomic_DNA"/>
</dbReference>
<evidence type="ECO:0000313" key="40">
    <source>
        <dbReference type="Proteomes" id="UP000478682"/>
    </source>
</evidence>
<evidence type="ECO:0000313" key="46">
    <source>
        <dbReference type="Proteomes" id="UP000544530"/>
    </source>
</evidence>
<evidence type="ECO:0000313" key="37">
    <source>
        <dbReference type="Proteomes" id="UP000393182"/>
    </source>
</evidence>
<evidence type="ECO:0000313" key="50">
    <source>
        <dbReference type="Proteomes" id="UP000843503"/>
    </source>
</evidence>
<evidence type="ECO:0000256" key="6">
    <source>
        <dbReference type="ARBA" id="ARBA00022989"/>
    </source>
</evidence>
<feature type="transmembrane region" description="Helical" evidence="8">
    <location>
        <begin position="12"/>
        <end position="33"/>
    </location>
</feature>
<dbReference type="Proteomes" id="UP000544530">
    <property type="component" value="Unassembled WGS sequence"/>
</dbReference>
<evidence type="ECO:0000313" key="20">
    <source>
        <dbReference type="EMBL" id="EAG9519438.1"/>
    </source>
</evidence>
<feature type="transmembrane region" description="Helical" evidence="8">
    <location>
        <begin position="249"/>
        <end position="270"/>
    </location>
</feature>
<dbReference type="EMBL" id="AAAJWF010000002">
    <property type="protein sequence ID" value="EAC7479841.1"/>
    <property type="molecule type" value="Genomic_DNA"/>
</dbReference>
<dbReference type="Proteomes" id="UP000533021">
    <property type="component" value="Unassembled WGS sequence"/>
</dbReference>
<dbReference type="EMBL" id="AABBZO010000005">
    <property type="protein sequence ID" value="EAG4461860.1"/>
    <property type="molecule type" value="Genomic_DNA"/>
</dbReference>
<evidence type="ECO:0000313" key="44">
    <source>
        <dbReference type="Proteomes" id="UP000530452"/>
    </source>
</evidence>
<evidence type="ECO:0000313" key="26">
    <source>
        <dbReference type="EMBL" id="HAC1755357.1"/>
    </source>
</evidence>
<dbReference type="Proteomes" id="UP000272537">
    <property type="component" value="Unassembled WGS sequence"/>
</dbReference>
<comment type="subcellular location">
    <subcellularLocation>
        <location evidence="1">Cell membrane</location>
        <topology evidence="1">Multi-pass membrane protein</topology>
    </subcellularLocation>
</comment>
<proteinExistence type="predicted"/>
<dbReference type="Proteomes" id="UP000460224">
    <property type="component" value="Unassembled WGS sequence"/>
</dbReference>
<reference evidence="28 39" key="3">
    <citation type="submission" date="2018-04" db="EMBL/GenBank/DDBJ databases">
        <title>Genome Analysis of a Prevalent Clone of Listeria monocytogenes Sequence Type 87 in China.</title>
        <authorList>
            <person name="Wang Y."/>
        </authorList>
    </citation>
    <scope>NUCLEOTIDE SEQUENCE [LARGE SCALE GENOMIC DNA]</scope>
    <source>
        <strain evidence="28 39">ICDC_LM1523</strain>
    </source>
</reference>
<name>A0A0B8RGP1_LISMN</name>
<evidence type="ECO:0000313" key="49">
    <source>
        <dbReference type="Proteomes" id="UP000840197"/>
    </source>
</evidence>
<feature type="transmembrane region" description="Helical" evidence="8">
    <location>
        <begin position="127"/>
        <end position="149"/>
    </location>
</feature>
<evidence type="ECO:0000313" key="13">
    <source>
        <dbReference type="EMBL" id="EAE1338054.1"/>
    </source>
</evidence>
<reference evidence="30 31" key="1">
    <citation type="journal article" date="2018" name="BMC Genomics">
        <title>Genes significantly associated with lineage II food isolates of Listeria monocytogenes.</title>
        <authorList>
            <person name="Pirone-Davies C."/>
            <person name="Chen Y."/>
            <person name="Pightling A."/>
            <person name="Ryan G."/>
            <person name="Wang Y."/>
            <person name="Yao K."/>
            <person name="Hoffmann M."/>
            <person name="Allard M.W."/>
        </authorList>
    </citation>
    <scope>NUCLEOTIDE SEQUENCE [LARGE SCALE GENOMIC DNA]</scope>
    <source>
        <strain evidence="30 31">PNUSAL000550</strain>
    </source>
</reference>
<dbReference type="Pfam" id="PF13303">
    <property type="entry name" value="PTS_EIIC_2"/>
    <property type="match status" value="1"/>
</dbReference>
<evidence type="ECO:0000313" key="39">
    <source>
        <dbReference type="Proteomes" id="UP000460224"/>
    </source>
</evidence>
<dbReference type="GO" id="GO:0005886">
    <property type="term" value="C:plasma membrane"/>
    <property type="evidence" value="ECO:0007669"/>
    <property type="project" value="UniProtKB-SubCell"/>
</dbReference>
<evidence type="ECO:0000313" key="12">
    <source>
        <dbReference type="EMBL" id="EAD1185341.1"/>
    </source>
</evidence>
<feature type="transmembrane region" description="Helical" evidence="8">
    <location>
        <begin position="169"/>
        <end position="194"/>
    </location>
</feature>
<evidence type="ECO:0000256" key="3">
    <source>
        <dbReference type="ARBA" id="ARBA00022475"/>
    </source>
</evidence>
<accession>A0A0B8RGP1</accession>
<dbReference type="EMBL" id="QDAY01000002">
    <property type="protein sequence ID" value="KAA9450488.1"/>
    <property type="molecule type" value="Genomic_DNA"/>
</dbReference>
<evidence type="ECO:0000256" key="4">
    <source>
        <dbReference type="ARBA" id="ARBA00022597"/>
    </source>
</evidence>
<dbReference type="Proteomes" id="UP000528151">
    <property type="component" value="Unassembled WGS sequence"/>
</dbReference>
<evidence type="ECO:0000313" key="36">
    <source>
        <dbReference type="Proteomes" id="UP000379076"/>
    </source>
</evidence>
<feature type="transmembrane region" description="Helical" evidence="8">
    <location>
        <begin position="299"/>
        <end position="318"/>
    </location>
</feature>
<keyword evidence="2" id="KW-0813">Transport</keyword>
<dbReference type="Proteomes" id="UP000843775">
    <property type="component" value="Unassembled WGS sequence"/>
</dbReference>
<dbReference type="Proteomes" id="UP000478682">
    <property type="component" value="Unassembled WGS sequence"/>
</dbReference>
<evidence type="ECO:0000256" key="7">
    <source>
        <dbReference type="ARBA" id="ARBA00023136"/>
    </source>
</evidence>
<evidence type="ECO:0000313" key="31">
    <source>
        <dbReference type="Proteomes" id="UP000272537"/>
    </source>
</evidence>
<dbReference type="EMBL" id="AABATR010000007">
    <property type="protein sequence ID" value="EAG1894399.1"/>
    <property type="molecule type" value="Genomic_DNA"/>
</dbReference>
<dbReference type="EMBL" id="AABFVG010000004">
    <property type="protein sequence ID" value="EAH2282009.1"/>
    <property type="molecule type" value="Genomic_DNA"/>
</dbReference>
<dbReference type="Proteomes" id="UP000843503">
    <property type="component" value="Unassembled WGS sequence"/>
</dbReference>
<evidence type="ECO:0000313" key="21">
    <source>
        <dbReference type="EMBL" id="EAH2282009.1"/>
    </source>
</evidence>
<dbReference type="EMBL" id="AABGUK010000002">
    <property type="protein sequence ID" value="EAH4241812.1"/>
    <property type="molecule type" value="Genomic_DNA"/>
</dbReference>
<dbReference type="EMBL" id="DABJAN010000002">
    <property type="protein sequence ID" value="HAJ9592879.1"/>
    <property type="molecule type" value="Genomic_DNA"/>
</dbReference>
<evidence type="ECO:0000313" key="22">
    <source>
        <dbReference type="EMBL" id="EAH3294206.1"/>
    </source>
</evidence>
<keyword evidence="6 8" id="KW-1133">Transmembrane helix</keyword>
<comment type="caution">
    <text evidence="15">The sequence shown here is derived from an EMBL/GenBank/DDBJ whole genome shotgun (WGS) entry which is preliminary data.</text>
</comment>
<dbReference type="EMBL" id="AABEMN010000007">
    <property type="protein sequence ID" value="EAG9519438.1"/>
    <property type="molecule type" value="Genomic_DNA"/>
</dbReference>
<gene>
    <name evidence="16" type="ORF">A8L61_11760</name>
    <name evidence="19" type="ORF">AB917_14635</name>
    <name evidence="13" type="ORF">ART25_03895</name>
    <name evidence="10" type="ORF">ARY78_14350</name>
    <name evidence="17" type="ORF">BB997_12325</name>
    <name evidence="18" type="ORF">CA369_06160</name>
    <name evidence="21" type="ORF">D4920_07985</name>
    <name evidence="20" type="ORF">D4B11_06615</name>
    <name evidence="22" type="ORF">D5N24_07330</name>
    <name evidence="28" type="ORF">DCK61_07160</name>
    <name evidence="11" type="ORF">DQ70_04005</name>
    <name evidence="30" type="ORF">DYZ80_02034</name>
    <name evidence="15" type="ORF">E1W56_08755</name>
    <name evidence="23" type="ORF">E5F58_07315</name>
    <name evidence="24" type="ORF">F6515_10195</name>
    <name evidence="26" type="ORF">GI949_10300</name>
    <name evidence="25" type="ORF">GYR60_09675</name>
    <name evidence="27" type="ORF">HQN34_001071</name>
    <name evidence="29" type="ORF">HZJ64_13245</name>
    <name evidence="12" type="ORF">QD52_09695</name>
    <name evidence="14" type="ORF">Y261_04800</name>
</gene>
<dbReference type="Proteomes" id="UP000489121">
    <property type="component" value="Unassembled WGS sequence"/>
</dbReference>
<evidence type="ECO:0000313" key="17">
    <source>
        <dbReference type="EMBL" id="EAG1894399.1"/>
    </source>
</evidence>
<dbReference type="InterPro" id="IPR003352">
    <property type="entry name" value="PTS_EIIC"/>
</dbReference>
<protein>
    <submittedName>
        <fullName evidence="15">PTS transporter subunit IIC</fullName>
    </submittedName>
</protein>
<dbReference type="EMBL" id="AABGHY010000004">
    <property type="protein sequence ID" value="EAH3294206.1"/>
    <property type="molecule type" value="Genomic_DNA"/>
</dbReference>
<feature type="domain" description="Phosphotransferase system EIIC" evidence="9">
    <location>
        <begin position="10"/>
        <end position="334"/>
    </location>
</feature>
<dbReference type="Proteomes" id="UP000530452">
    <property type="component" value="Unassembled WGS sequence"/>
</dbReference>
<keyword evidence="3" id="KW-1003">Cell membrane</keyword>
<evidence type="ECO:0000313" key="16">
    <source>
        <dbReference type="EMBL" id="EAG0867955.1"/>
    </source>
</evidence>
<evidence type="ECO:0000313" key="14">
    <source>
        <dbReference type="EMBL" id="EAE2353663.1"/>
    </source>
</evidence>
<evidence type="ECO:0000313" key="51">
    <source>
        <dbReference type="Proteomes" id="UP000843775"/>
    </source>
</evidence>
<dbReference type="Proteomes" id="UP000840197">
    <property type="component" value="Unassembled WGS sequence"/>
</dbReference>
<sequence>MKEYFIDRSYKASMGIANAVLVTLGIGLLLQTIGQMTGISFLVTVGAIGKTMLIPGIGVGIAMCLHANTLVTISAAASAVIGGGAVATLAGGGVAITSGEPVGAILAVIVAVWTGKRVTGKTKFDMILIPGVSLLAGGLSGILFAKIMAPILASVSLGISSLIGGSPLISSMVIAFVFGLLILSPASSAALAIALQLDPTASAAALIGCSVQFVSFAVLSYRDNNWGAFFAQLICTPKLQTPNIIRKPSLMLVPLLTTLIAGPLGVMVFHIQAASEVAGLGLCAFVAPLYLIANYGFSTLAAFILVAVVLPGVIALIVRPFLIKKERLKTGDLTIELQ</sequence>
<evidence type="ECO:0000256" key="2">
    <source>
        <dbReference type="ARBA" id="ARBA00022448"/>
    </source>
</evidence>
<evidence type="ECO:0000313" key="48">
    <source>
        <dbReference type="Proteomes" id="UP000548278"/>
    </source>
</evidence>
<dbReference type="EMBL" id="DAAJZA010000006">
    <property type="protein sequence ID" value="HAC1755357.1"/>
    <property type="molecule type" value="Genomic_DNA"/>
</dbReference>
<evidence type="ECO:0000313" key="15">
    <source>
        <dbReference type="EMBL" id="EAE4942123.1"/>
    </source>
</evidence>
<reference evidence="15 37" key="5">
    <citation type="submission" date="2019-03" db="EMBL/GenBank/DDBJ databases">
        <authorList>
            <person name="Ashton P.M."/>
            <person name="Dallman T."/>
            <person name="Nair S."/>
            <person name="De Pinna E."/>
            <person name="Peters T."/>
            <person name="Grant K."/>
        </authorList>
    </citation>
    <scope>NUCLEOTIDE SEQUENCE [LARGE SCALE GENOMIC DNA]</scope>
    <source>
        <strain evidence="21 45">282333</strain>
        <strain evidence="22 44">282352</strain>
        <strain evidence="20 47">289003</strain>
        <strain evidence="15">RL15000286</strain>
    </source>
</reference>
<evidence type="ECO:0000313" key="47">
    <source>
        <dbReference type="Proteomes" id="UP000546397"/>
    </source>
</evidence>
<dbReference type="Proteomes" id="UP000368512">
    <property type="component" value="Unassembled WGS sequence"/>
</dbReference>
<dbReference type="EMBL" id="AAAQQZ010000002">
    <property type="protein sequence ID" value="EAE1338054.1"/>
    <property type="molecule type" value="Genomic_DNA"/>
</dbReference>
<dbReference type="EMBL" id="AABAGT010000018">
    <property type="protein sequence ID" value="EAG0867955.1"/>
    <property type="molecule type" value="Genomic_DNA"/>
</dbReference>
<feature type="transmembrane region" description="Helical" evidence="8">
    <location>
        <begin position="201"/>
        <end position="221"/>
    </location>
</feature>
<evidence type="ECO:0000313" key="45">
    <source>
        <dbReference type="Proteomes" id="UP000533021"/>
    </source>
</evidence>
<evidence type="ECO:0000313" key="29">
    <source>
        <dbReference type="EMBL" id="NYA02798.1"/>
    </source>
</evidence>
<dbReference type="EMBL" id="AAAIXK010000009">
    <property type="protein sequence ID" value="EAC5551609.1"/>
    <property type="molecule type" value="Genomic_DNA"/>
</dbReference>
<feature type="transmembrane region" description="Helical" evidence="8">
    <location>
        <begin position="39"/>
        <end position="63"/>
    </location>
</feature>
<keyword evidence="4" id="KW-0762">Sugar transport</keyword>
<dbReference type="Proteomes" id="UP000546397">
    <property type="component" value="Unassembled WGS sequence"/>
</dbReference>
<evidence type="ECO:0000313" key="19">
    <source>
        <dbReference type="EMBL" id="EAG6991828.1"/>
    </source>
</evidence>
<evidence type="ECO:0000313" key="38">
    <source>
        <dbReference type="Proteomes" id="UP000403352"/>
    </source>
</evidence>
<feature type="transmembrane region" description="Helical" evidence="8">
    <location>
        <begin position="277"/>
        <end position="293"/>
    </location>
</feature>
<evidence type="ECO:0000313" key="23">
    <source>
        <dbReference type="EMBL" id="EAH4241812.1"/>
    </source>
</evidence>
<dbReference type="EMBL" id="AAAREG010000003">
    <property type="protein sequence ID" value="EAE2353663.1"/>
    <property type="molecule type" value="Genomic_DNA"/>
</dbReference>
<dbReference type="GO" id="GO:0008982">
    <property type="term" value="F:protein-N(PI)-phosphohistidine-sugar phosphotransferase activity"/>
    <property type="evidence" value="ECO:0007669"/>
    <property type="project" value="InterPro"/>
</dbReference>
<dbReference type="OMA" id="TPKIQFP"/>
<dbReference type="EMBL" id="AALGDA010000032">
    <property type="protein sequence ID" value="ECY9783352.1"/>
    <property type="molecule type" value="Genomic_DNA"/>
</dbReference>
<evidence type="ECO:0000256" key="5">
    <source>
        <dbReference type="ARBA" id="ARBA00022692"/>
    </source>
</evidence>
<dbReference type="Proteomes" id="UP000403352">
    <property type="component" value="Unassembled WGS sequence"/>
</dbReference>
<dbReference type="Proteomes" id="UP000358545">
    <property type="component" value="Unassembled WGS sequence"/>
</dbReference>
<evidence type="ECO:0000313" key="35">
    <source>
        <dbReference type="Proteomes" id="UP000368512"/>
    </source>
</evidence>
<dbReference type="EMBL" id="QXLS01000004">
    <property type="protein sequence ID" value="RKA07665.1"/>
    <property type="molecule type" value="Genomic_DNA"/>
</dbReference>
<evidence type="ECO:0000313" key="28">
    <source>
        <dbReference type="EMBL" id="KAA9450488.1"/>
    </source>
</evidence>
<dbReference type="EMBL" id="DAAIHR010000008">
    <property type="protein sequence ID" value="HAB8398785.1"/>
    <property type="molecule type" value="Genomic_DNA"/>
</dbReference>
<dbReference type="Proteomes" id="UP000393182">
    <property type="component" value="Unassembled WGS sequence"/>
</dbReference>
<dbReference type="Proteomes" id="UP000548278">
    <property type="component" value="Unassembled WGS sequence"/>
</dbReference>
<feature type="transmembrane region" description="Helical" evidence="8">
    <location>
        <begin position="96"/>
        <end position="115"/>
    </location>
</feature>
<dbReference type="GO" id="GO:0009401">
    <property type="term" value="P:phosphoenolpyruvate-dependent sugar phosphotransferase system"/>
    <property type="evidence" value="ECO:0007669"/>
    <property type="project" value="InterPro"/>
</dbReference>
<evidence type="ECO:0000313" key="27">
    <source>
        <dbReference type="EMBL" id="HAJ9592879.1"/>
    </source>
</evidence>
<evidence type="ECO:0000313" key="33">
    <source>
        <dbReference type="Proteomes" id="UP000358545"/>
    </source>
</evidence>
<evidence type="ECO:0000313" key="41">
    <source>
        <dbReference type="Proteomes" id="UP000489121"/>
    </source>
</evidence>
<evidence type="ECO:0000256" key="1">
    <source>
        <dbReference type="ARBA" id="ARBA00004651"/>
    </source>
</evidence>
<reference evidence="34 35" key="4">
    <citation type="submission" date="2018-06" db="EMBL/GenBank/DDBJ databases">
        <authorList>
            <consortium name="GenomeTrakr: Next Generation Sequencing Network for Food Pathogen Tracability"/>
        </authorList>
    </citation>
    <scope>NUCLEOTIDE SEQUENCE [LARGE SCALE GENOMIC DNA]</scope>
    <source>
        <strain evidence="11 35">CFSAN008042</strain>
        <strain evidence="18 43">CFSAN063727</strain>
        <strain evidence="13 36">FDA00006494</strain>
        <strain evidence="10 34">FDA00007096</strain>
        <strain evidence="12 38">FDA00008584</strain>
        <strain evidence="23 42">LS1344</strain>
    </source>
</reference>
<reference evidence="27" key="8">
    <citation type="submission" date="2020-05" db="EMBL/GenBank/DDBJ databases">
        <authorList>
            <consortium name="NCBI Pathogen Detection Project"/>
        </authorList>
    </citation>
    <scope>NUCLEOTIDE SEQUENCE</scope>
    <source>
        <strain evidence="27">2017-325981-023-01</strain>
        <strain evidence="25">CFIAFB20130012</strain>
        <strain evidence="26">DMG1500109</strain>
    </source>
</reference>
<keyword evidence="5 8" id="KW-0812">Transmembrane</keyword>
<evidence type="ECO:0000313" key="25">
    <source>
        <dbReference type="EMBL" id="HAB8398785.1"/>
    </source>
</evidence>
<dbReference type="Proteomes" id="UP000365297">
    <property type="component" value="Unassembled WGS sequence"/>
</dbReference>
<dbReference type="EMBL" id="AABDGJ010000015">
    <property type="protein sequence ID" value="EAG6991828.1"/>
    <property type="molecule type" value="Genomic_DNA"/>
</dbReference>
<organism evidence="15 37">
    <name type="scientific">Listeria monocytogenes</name>
    <dbReference type="NCBI Taxonomy" id="1639"/>
    <lineage>
        <taxon>Bacteria</taxon>
        <taxon>Bacillati</taxon>
        <taxon>Bacillota</taxon>
        <taxon>Bacilli</taxon>
        <taxon>Bacillales</taxon>
        <taxon>Listeriaceae</taxon>
        <taxon>Listeria</taxon>
    </lineage>
</organism>
<evidence type="ECO:0000313" key="42">
    <source>
        <dbReference type="Proteomes" id="UP000527632"/>
    </source>
</evidence>
<dbReference type="KEGG" id="lmv:Y193_04765"/>
<dbReference type="Proteomes" id="UP000336166">
    <property type="component" value="Unassembled WGS sequence"/>
</dbReference>
<feature type="transmembrane region" description="Helical" evidence="8">
    <location>
        <begin position="70"/>
        <end position="90"/>
    </location>
</feature>
<evidence type="ECO:0000313" key="34">
    <source>
        <dbReference type="Proteomes" id="UP000365297"/>
    </source>
</evidence>
<evidence type="ECO:0000313" key="10">
    <source>
        <dbReference type="EMBL" id="EAC5551609.1"/>
    </source>
</evidence>
<dbReference type="EMBL" id="AAALRN010000004">
    <property type="protein sequence ID" value="EAD1185341.1"/>
    <property type="molecule type" value="Genomic_DNA"/>
</dbReference>
<dbReference type="EMBL" id="JACAVN010000011">
    <property type="protein sequence ID" value="NYA02798.1"/>
    <property type="molecule type" value="Genomic_DNA"/>
</dbReference>
<evidence type="ECO:0000313" key="30">
    <source>
        <dbReference type="EMBL" id="RKA07665.1"/>
    </source>
</evidence>
<reference evidence="29 46" key="9">
    <citation type="submission" date="2020-06" db="EMBL/GenBank/DDBJ databases">
        <title>Two Listeria outbreaks in Switzerland in 2018 and 2020.</title>
        <authorList>
            <person name="Stevens M.J.A."/>
            <person name="Bloemberg G."/>
            <person name="Nusch-Inderbinnen M."/>
            <person name="Stephan R."/>
        </authorList>
    </citation>
    <scope>NUCLEOTIDE SEQUENCE [LARGE SCALE GENOMIC DNA]</scope>
    <source>
        <strain evidence="29 46">N18-0707</strain>
    </source>
</reference>
<dbReference type="Proteomes" id="UP000527632">
    <property type="component" value="Unassembled WGS sequence"/>
</dbReference>
<evidence type="ECO:0000256" key="8">
    <source>
        <dbReference type="SAM" id="Phobius"/>
    </source>
</evidence>
<dbReference type="RefSeq" id="WP_003724567.1">
    <property type="nucleotide sequence ID" value="NC_021825.2"/>
</dbReference>
<reference evidence="49 50" key="2">
    <citation type="journal article" date="2018" name="Genome Biol.">
        <title>SKESA: strategic k-mer extension for scrupulous assemblies.</title>
        <authorList>
            <person name="Souvorov A."/>
            <person name="Agarwala R."/>
            <person name="Lipman D.J."/>
        </authorList>
    </citation>
    <scope>NUCLEOTIDE SEQUENCE [LARGE SCALE GENOMIC DNA]</scope>
    <source>
        <strain evidence="27">2017-325981-023-01</strain>
        <strain evidence="25 49">CFIAFB20130012</strain>
        <strain evidence="26 51">DMG1500109</strain>
    </source>
</reference>
<reference evidence="24 41" key="7">
    <citation type="submission" date="2019-09" db="EMBL/GenBank/DDBJ databases">
        <authorList>
            <consortium name="PulseNet: The National Subtyping Network for Foodborne Disease Surveillance"/>
            <person name="Tarr C.L."/>
            <person name="Trees E."/>
            <person name="Katz L.S."/>
            <person name="Carleton-Romer H.A."/>
            <person name="Stroika S."/>
            <person name="Kucerova Z."/>
            <person name="Roache K.F."/>
            <person name="Sabol A.L."/>
            <person name="Besser J."/>
            <person name="Gerner-Smidt P."/>
        </authorList>
    </citation>
    <scope>NUCLEOTIDE SEQUENCE [LARGE SCALE GENOMIC DNA]</scope>
    <source>
        <strain evidence="14 32">PNUSAL000134</strain>
        <strain evidence="16 33">PNUSAL002180</strain>
        <strain evidence="17 40">PNUSAL002298</strain>
        <strain evidence="24 41">PNUSAL005692</strain>
    </source>
</reference>